<dbReference type="Pfam" id="PF13579">
    <property type="entry name" value="Glyco_trans_4_4"/>
    <property type="match status" value="1"/>
</dbReference>
<evidence type="ECO:0000259" key="1">
    <source>
        <dbReference type="Pfam" id="PF00534"/>
    </source>
</evidence>
<evidence type="ECO:0000313" key="4">
    <source>
        <dbReference type="Proteomes" id="UP000683559"/>
    </source>
</evidence>
<dbReference type="Pfam" id="PF00534">
    <property type="entry name" value="Glycos_transf_1"/>
    <property type="match status" value="1"/>
</dbReference>
<proteinExistence type="predicted"/>
<organism evidence="3 4">
    <name type="scientific">Geomonas subterranea</name>
    <dbReference type="NCBI Taxonomy" id="2847989"/>
    <lineage>
        <taxon>Bacteria</taxon>
        <taxon>Pseudomonadati</taxon>
        <taxon>Thermodesulfobacteriota</taxon>
        <taxon>Desulfuromonadia</taxon>
        <taxon>Geobacterales</taxon>
        <taxon>Geobacteraceae</taxon>
        <taxon>Geomonas</taxon>
    </lineage>
</organism>
<dbReference type="EMBL" id="CP077683">
    <property type="protein sequence ID" value="QXE91561.1"/>
    <property type="molecule type" value="Genomic_DNA"/>
</dbReference>
<keyword evidence="4" id="KW-1185">Reference proteome</keyword>
<reference evidence="3 4" key="1">
    <citation type="submission" date="2021-06" db="EMBL/GenBank/DDBJ databases">
        <title>Gemonas diversity in paddy soil.</title>
        <authorList>
            <person name="Liu G."/>
        </authorList>
    </citation>
    <scope>NUCLEOTIDE SEQUENCE [LARGE SCALE GENOMIC DNA]</scope>
    <source>
        <strain evidence="3 4">RG2</strain>
    </source>
</reference>
<protein>
    <submittedName>
        <fullName evidence="3">Glycosyltransferase family 4 protein</fullName>
    </submittedName>
</protein>
<evidence type="ECO:0000259" key="2">
    <source>
        <dbReference type="Pfam" id="PF13579"/>
    </source>
</evidence>
<name>A0ABX8LKW5_9BACT</name>
<feature type="domain" description="Glycosyl transferase family 1" evidence="1">
    <location>
        <begin position="200"/>
        <end position="350"/>
    </location>
</feature>
<dbReference type="Proteomes" id="UP000683559">
    <property type="component" value="Chromosome"/>
</dbReference>
<sequence length="380" mass="41483">MNILISAGIFPPDIGGPADFVARIAIWLSHRGHAVEVVCWSDTANCDDSAYPFRVHRVLRKGSRVARFFFTTRRLLTAGKGADVVFVNGLALEAQAAALFLRRPTLQKVVGDYAWEVSRVRGWYSGTIEEFQRGTKSVNCRLLCLLRTLPLMLAARVVTPSLYLARLVAGWGIDAGKSSVIYNSTPAAGDRDELPFPPHDGMTITTVCRLVPWKGVDRLIALMAELPGVRLIVAGSGPQREFLERLSRQRNVSKRVLFLGQLQKPRVRALLCSSDIFVLNSSYEGLPHVVLEAMAARVPVVATDVGGTGEAVVDQETGLLVPPGDDRALLDALKLLISSEETRRRLAETAATSLAARFTEETCFSSFEITLAELAQRGGV</sequence>
<dbReference type="InterPro" id="IPR001296">
    <property type="entry name" value="Glyco_trans_1"/>
</dbReference>
<dbReference type="PANTHER" id="PTHR12526">
    <property type="entry name" value="GLYCOSYLTRANSFERASE"/>
    <property type="match status" value="1"/>
</dbReference>
<gene>
    <name evidence="3" type="ORF">KP001_03160</name>
</gene>
<evidence type="ECO:0000313" key="3">
    <source>
        <dbReference type="EMBL" id="QXE91561.1"/>
    </source>
</evidence>
<dbReference type="CDD" id="cd03801">
    <property type="entry name" value="GT4_PimA-like"/>
    <property type="match status" value="1"/>
</dbReference>
<dbReference type="PANTHER" id="PTHR12526:SF636">
    <property type="entry name" value="BLL3647 PROTEIN"/>
    <property type="match status" value="1"/>
</dbReference>
<dbReference type="InterPro" id="IPR028098">
    <property type="entry name" value="Glyco_trans_4-like_N"/>
</dbReference>
<accession>A0ABX8LKW5</accession>
<feature type="domain" description="Glycosyltransferase subfamily 4-like N-terminal" evidence="2">
    <location>
        <begin position="15"/>
        <end position="183"/>
    </location>
</feature>
<dbReference type="RefSeq" id="WP_217288142.1">
    <property type="nucleotide sequence ID" value="NZ_CP077683.1"/>
</dbReference>